<name>A0A9W8V937_9HYPO</name>
<evidence type="ECO:0000313" key="2">
    <source>
        <dbReference type="Proteomes" id="UP001152049"/>
    </source>
</evidence>
<reference evidence="1" key="1">
    <citation type="submission" date="2022-09" db="EMBL/GenBank/DDBJ databases">
        <title>Fusarium specimens isolated from Avocado Roots.</title>
        <authorList>
            <person name="Stajich J."/>
            <person name="Roper C."/>
            <person name="Heimlech-Rivalta G."/>
        </authorList>
    </citation>
    <scope>NUCLEOTIDE SEQUENCE</scope>
    <source>
        <strain evidence="1">CF00136</strain>
    </source>
</reference>
<accession>A0A9W8V937</accession>
<gene>
    <name evidence="1" type="ORF">NW762_013001</name>
</gene>
<dbReference type="OrthoDB" id="10056939at2759"/>
<keyword evidence="2" id="KW-1185">Reference proteome</keyword>
<dbReference type="EMBL" id="JAOQAZ010000038">
    <property type="protein sequence ID" value="KAJ4247792.1"/>
    <property type="molecule type" value="Genomic_DNA"/>
</dbReference>
<proteinExistence type="predicted"/>
<sequence>MGCAMRDWVGDWGFEDSVLETIEKAMPPYLIEFERGTPFPFSASGKPPDSPRSAYELITLELAYFVQNHNDTNGDLPSHTRLQLEACRIVFASEVTFPEPNPDSPGAASWLRDLLLSSQDITQQARFGPIRSRTESRLTLQRIKGKNALFEACPLESRLQTFICDQQAMRGRVANDRELQKEASRIIMQMENELGTRPDFIANWLVGFLNSSTNWLGDFRQRADLVYEQGAWKAPASNQQSYFPSLTEDQIDVQSHSASQQRLSEMLTARGNGGSVEGHDGSLDANTFWLSNNPGTNVDWSINAAASLGNFPSLVSTGRSVPGMPLRSSGVSAEESTIRPAWLGTGIFVLNDTNHYPWFTRELKRWVKAAMSPNNPICHVPSDEELRHQARCLLYNE</sequence>
<dbReference type="AlphaFoldDB" id="A0A9W8V937"/>
<evidence type="ECO:0000313" key="1">
    <source>
        <dbReference type="EMBL" id="KAJ4247792.1"/>
    </source>
</evidence>
<dbReference type="Proteomes" id="UP001152049">
    <property type="component" value="Unassembled WGS sequence"/>
</dbReference>
<organism evidence="1 2">
    <name type="scientific">Fusarium torreyae</name>
    <dbReference type="NCBI Taxonomy" id="1237075"/>
    <lineage>
        <taxon>Eukaryota</taxon>
        <taxon>Fungi</taxon>
        <taxon>Dikarya</taxon>
        <taxon>Ascomycota</taxon>
        <taxon>Pezizomycotina</taxon>
        <taxon>Sordariomycetes</taxon>
        <taxon>Hypocreomycetidae</taxon>
        <taxon>Hypocreales</taxon>
        <taxon>Nectriaceae</taxon>
        <taxon>Fusarium</taxon>
    </lineage>
</organism>
<comment type="caution">
    <text evidence="1">The sequence shown here is derived from an EMBL/GenBank/DDBJ whole genome shotgun (WGS) entry which is preliminary data.</text>
</comment>
<protein>
    <submittedName>
        <fullName evidence="1">Uncharacterized protein</fullName>
    </submittedName>
</protein>